<keyword evidence="2" id="KW-0732">Signal</keyword>
<name>A0A021VX06_9CELL</name>
<dbReference type="PANTHER" id="PTHR46928:SF1">
    <property type="entry name" value="MESENCHYME-SPECIFIC CELL SURFACE GLYCOPROTEIN"/>
    <property type="match status" value="1"/>
</dbReference>
<evidence type="ECO:0000256" key="2">
    <source>
        <dbReference type="SAM" id="SignalP"/>
    </source>
</evidence>
<dbReference type="InterPro" id="IPR011048">
    <property type="entry name" value="Haem_d1_sf"/>
</dbReference>
<dbReference type="Gene3D" id="2.130.10.10">
    <property type="entry name" value="YVTN repeat-like/Quinoprotein amine dehydrogenase"/>
    <property type="match status" value="1"/>
</dbReference>
<evidence type="ECO:0000259" key="3">
    <source>
        <dbReference type="Pfam" id="PF22494"/>
    </source>
</evidence>
<feature type="domain" description="Choice-of-anchor I" evidence="3">
    <location>
        <begin position="62"/>
        <end position="564"/>
    </location>
</feature>
<feature type="chain" id="PRO_5001500955" evidence="2">
    <location>
        <begin position="32"/>
        <end position="581"/>
    </location>
</feature>
<evidence type="ECO:0000256" key="1">
    <source>
        <dbReference type="SAM" id="MobiDB-lite"/>
    </source>
</evidence>
<evidence type="ECO:0000313" key="5">
    <source>
        <dbReference type="Proteomes" id="UP000019753"/>
    </source>
</evidence>
<dbReference type="NCBIfam" id="NF038117">
    <property type="entry name" value="choice_anch_I"/>
    <property type="match status" value="1"/>
</dbReference>
<gene>
    <name evidence="4" type="ORF">N866_08680</name>
</gene>
<keyword evidence="5" id="KW-1185">Reference proteome</keyword>
<dbReference type="RefSeq" id="WP_052022360.1">
    <property type="nucleotide sequence ID" value="NZ_AXCW01000026.1"/>
</dbReference>
<dbReference type="SUPFAM" id="SSF51004">
    <property type="entry name" value="C-terminal (heme d1) domain of cytochrome cd1-nitrite reductase"/>
    <property type="match status" value="1"/>
</dbReference>
<organism evidence="4 5">
    <name type="scientific">Actinotalea ferrariae CF5-4</name>
    <dbReference type="NCBI Taxonomy" id="948458"/>
    <lineage>
        <taxon>Bacteria</taxon>
        <taxon>Bacillati</taxon>
        <taxon>Actinomycetota</taxon>
        <taxon>Actinomycetes</taxon>
        <taxon>Micrococcales</taxon>
        <taxon>Cellulomonadaceae</taxon>
        <taxon>Actinotalea</taxon>
    </lineage>
</organism>
<dbReference type="InterPro" id="IPR052956">
    <property type="entry name" value="Mesenchyme-surface_protein"/>
</dbReference>
<reference evidence="4 5" key="1">
    <citation type="submission" date="2014-01" db="EMBL/GenBank/DDBJ databases">
        <title>Actinotalea ferrariae CF5-4.</title>
        <authorList>
            <person name="Chen F."/>
            <person name="Li Y."/>
            <person name="Wang G."/>
        </authorList>
    </citation>
    <scope>NUCLEOTIDE SEQUENCE [LARGE SCALE GENOMIC DNA]</scope>
    <source>
        <strain evidence="4 5">CF5-4</strain>
    </source>
</reference>
<dbReference type="Pfam" id="PF22494">
    <property type="entry name" value="choice_anch_I"/>
    <property type="match status" value="1"/>
</dbReference>
<evidence type="ECO:0000313" key="4">
    <source>
        <dbReference type="EMBL" id="EYR64550.1"/>
    </source>
</evidence>
<dbReference type="Proteomes" id="UP000019753">
    <property type="component" value="Unassembled WGS sequence"/>
</dbReference>
<dbReference type="EMBL" id="AXCW01000026">
    <property type="protein sequence ID" value="EYR64550.1"/>
    <property type="molecule type" value="Genomic_DNA"/>
</dbReference>
<feature type="region of interest" description="Disordered" evidence="1">
    <location>
        <begin position="447"/>
        <end position="466"/>
    </location>
</feature>
<accession>A0A021VX06</accession>
<feature type="signal peptide" evidence="2">
    <location>
        <begin position="1"/>
        <end position="31"/>
    </location>
</feature>
<sequence>MRPTRPARRGAVVVAALAVTAALPAALPAAAVVDEPVTLSAPGAAVGLSPIGTHETGVFDESAAEIVAFHARSQRVFTVNADAGAVDVLDVSDPTSPTKVAAFVAEGAVSGDGSVVPAGASANSLSVREDGLGVVAVQSPVKTDDGWLVFFDATATAPVPLGAVRVGALPDMVSLSADGRWAVVANEGEPAEDFSVDPEGSVGVVALPRTVAVPAQDAVRIADFHAFEAEGALPEGVRVFGPILDEERRVSTNLEPEYVTVSGATAYVSLQEANAIAVVDLPSATVTRLLPLGWKDHGADGAGLDPSDRDGRIDIRTVEGLRGLYMPDTVEAFTSRGTTYLVTANEGDAREWGDYVEGARVGALGRNGLPPVCVDSPLAGLTGNADLGRLNVTLEDGLRADGSCYENLYSFGARSFAIWTTDGELVFDSGDQLEQITAQAVPGAFNSTHSATNLEGRSDDKGPEPEGLTIGEVRGRTYAFVGFERVGGVVVYDVTVPSRASFVTYVNNRDFSVSVEDDGVASLGAAGDLGPEGLTFVPQHRSPSGSPLLVVGSEVSGTTTLFEVTSLTGPSVDRRPGGGTR</sequence>
<dbReference type="OrthoDB" id="1016457at2"/>
<proteinExistence type="predicted"/>
<dbReference type="AlphaFoldDB" id="A0A021VX06"/>
<comment type="caution">
    <text evidence="4">The sequence shown here is derived from an EMBL/GenBank/DDBJ whole genome shotgun (WGS) entry which is preliminary data.</text>
</comment>
<protein>
    <submittedName>
        <fullName evidence="4">Cell wall protein</fullName>
    </submittedName>
</protein>
<dbReference type="InterPro" id="IPR055188">
    <property type="entry name" value="Choice_anch_I"/>
</dbReference>
<dbReference type="InterPro" id="IPR015943">
    <property type="entry name" value="WD40/YVTN_repeat-like_dom_sf"/>
</dbReference>
<dbReference type="PANTHER" id="PTHR46928">
    <property type="entry name" value="MESENCHYME-SPECIFIC CELL SURFACE GLYCOPROTEIN"/>
    <property type="match status" value="1"/>
</dbReference>